<dbReference type="EMBL" id="JADEXQ010000024">
    <property type="protein sequence ID" value="MBE9029874.1"/>
    <property type="molecule type" value="Genomic_DNA"/>
</dbReference>
<evidence type="ECO:0000313" key="2">
    <source>
        <dbReference type="EMBL" id="MBE9029874.1"/>
    </source>
</evidence>
<feature type="region of interest" description="Disordered" evidence="1">
    <location>
        <begin position="1"/>
        <end position="30"/>
    </location>
</feature>
<reference evidence="2" key="1">
    <citation type="submission" date="2020-10" db="EMBL/GenBank/DDBJ databases">
        <authorList>
            <person name="Castelo-Branco R."/>
            <person name="Eusebio N."/>
            <person name="Adriana R."/>
            <person name="Vieira A."/>
            <person name="Brugerolle De Fraissinette N."/>
            <person name="Rezende De Castro R."/>
            <person name="Schneider M.P."/>
            <person name="Vasconcelos V."/>
            <person name="Leao P.N."/>
        </authorList>
    </citation>
    <scope>NUCLEOTIDE SEQUENCE</scope>
    <source>
        <strain evidence="2">LEGE 11480</strain>
    </source>
</reference>
<feature type="region of interest" description="Disordered" evidence="1">
    <location>
        <begin position="222"/>
        <end position="265"/>
    </location>
</feature>
<name>A0A928VPU0_9CYAN</name>
<dbReference type="AlphaFoldDB" id="A0A928VPU0"/>
<proteinExistence type="predicted"/>
<feature type="compositionally biased region" description="Low complexity" evidence="1">
    <location>
        <begin position="244"/>
        <end position="265"/>
    </location>
</feature>
<accession>A0A928VPU0</accession>
<protein>
    <submittedName>
        <fullName evidence="2">Uncharacterized protein</fullName>
    </submittedName>
</protein>
<sequence>MTQNASSESTVLERTIDPLIEASPAAPQPEHSADYLMDEIFGEVEQVLDGSLIPPDEPVKIEFKDPSANFDIAAALADRYPQLAQKLEESNLPDLPGPEAELTKVEKPIAQVPAPAGGLSLFERFMIFTGCASAVAALAVWMVSQGFATRTANFLSRKFANPNRIAATAPLAASVNRADVQFSEYVLRSLAAIDRDAAANPELIAKATDTIKSSAVAKPAKAAESSIKLPSPTPTSLKLAPSSTKPKTTTVKPVAKAATPKPVAAPQRTDLVTRTEMNQVMNRIVSMLERVAPGVSNRLPIAAKPATQVPSRAAAVKAKAAPKAPSNGPKRRISGVVEWGEKSVVTIEFNGATQRVYLGDSVGSTGWTLVEVKDSKATFRKNGEFRTLADGESF</sequence>
<gene>
    <name evidence="2" type="ORF">IQ266_09060</name>
</gene>
<organism evidence="2 3">
    <name type="scientific">Romeriopsis navalis LEGE 11480</name>
    <dbReference type="NCBI Taxonomy" id="2777977"/>
    <lineage>
        <taxon>Bacteria</taxon>
        <taxon>Bacillati</taxon>
        <taxon>Cyanobacteriota</taxon>
        <taxon>Cyanophyceae</taxon>
        <taxon>Leptolyngbyales</taxon>
        <taxon>Leptolyngbyaceae</taxon>
        <taxon>Romeriopsis</taxon>
        <taxon>Romeriopsis navalis</taxon>
    </lineage>
</organism>
<keyword evidence="3" id="KW-1185">Reference proteome</keyword>
<comment type="caution">
    <text evidence="2">The sequence shown here is derived from an EMBL/GenBank/DDBJ whole genome shotgun (WGS) entry which is preliminary data.</text>
</comment>
<dbReference type="RefSeq" id="WP_264324696.1">
    <property type="nucleotide sequence ID" value="NZ_JADEXQ010000024.1"/>
</dbReference>
<evidence type="ECO:0000256" key="1">
    <source>
        <dbReference type="SAM" id="MobiDB-lite"/>
    </source>
</evidence>
<feature type="compositionally biased region" description="Polar residues" evidence="1">
    <location>
        <begin position="1"/>
        <end position="12"/>
    </location>
</feature>
<dbReference type="Proteomes" id="UP000625316">
    <property type="component" value="Unassembled WGS sequence"/>
</dbReference>
<evidence type="ECO:0000313" key="3">
    <source>
        <dbReference type="Proteomes" id="UP000625316"/>
    </source>
</evidence>